<dbReference type="Pfam" id="PF04149">
    <property type="entry name" value="DUF397"/>
    <property type="match status" value="1"/>
</dbReference>
<dbReference type="EMBL" id="JACJIA010000010">
    <property type="protein sequence ID" value="MBA8955037.1"/>
    <property type="molecule type" value="Genomic_DNA"/>
</dbReference>
<sequence>MNNASPQWRKSSYSTAEIDSTCVEAAILLTEVGLRDSTDPEGPHLRVARGAFAELVGRLKERR</sequence>
<dbReference type="InterPro" id="IPR007278">
    <property type="entry name" value="DUF397"/>
</dbReference>
<reference evidence="2 3" key="1">
    <citation type="submission" date="2020-08" db="EMBL/GenBank/DDBJ databases">
        <title>Genomic Encyclopedia of Type Strains, Phase IV (KMG-IV): sequencing the most valuable type-strain genomes for metagenomic binning, comparative biology and taxonomic classification.</title>
        <authorList>
            <person name="Goeker M."/>
        </authorList>
    </citation>
    <scope>NUCLEOTIDE SEQUENCE [LARGE SCALE GENOMIC DNA]</scope>
    <source>
        <strain evidence="2 3">DSM 44197</strain>
    </source>
</reference>
<evidence type="ECO:0000259" key="1">
    <source>
        <dbReference type="Pfam" id="PF04149"/>
    </source>
</evidence>
<evidence type="ECO:0000313" key="2">
    <source>
        <dbReference type="EMBL" id="MBA8955037.1"/>
    </source>
</evidence>
<name>A0A7W3LVM0_ACTNM</name>
<organism evidence="2 3">
    <name type="scientific">Actinomadura namibiensis</name>
    <dbReference type="NCBI Taxonomy" id="182080"/>
    <lineage>
        <taxon>Bacteria</taxon>
        <taxon>Bacillati</taxon>
        <taxon>Actinomycetota</taxon>
        <taxon>Actinomycetes</taxon>
        <taxon>Streptosporangiales</taxon>
        <taxon>Thermomonosporaceae</taxon>
        <taxon>Actinomadura</taxon>
    </lineage>
</organism>
<accession>A0A7W3LVM0</accession>
<gene>
    <name evidence="2" type="ORF">HNR61_006694</name>
</gene>
<comment type="caution">
    <text evidence="2">The sequence shown here is derived from an EMBL/GenBank/DDBJ whole genome shotgun (WGS) entry which is preliminary data.</text>
</comment>
<dbReference type="RefSeq" id="WP_182847049.1">
    <property type="nucleotide sequence ID" value="NZ_BAAALP010000084.1"/>
</dbReference>
<dbReference type="AlphaFoldDB" id="A0A7W3LVM0"/>
<protein>
    <recommendedName>
        <fullName evidence="1">DUF397 domain-containing protein</fullName>
    </recommendedName>
</protein>
<keyword evidence="3" id="KW-1185">Reference proteome</keyword>
<evidence type="ECO:0000313" key="3">
    <source>
        <dbReference type="Proteomes" id="UP000572680"/>
    </source>
</evidence>
<proteinExistence type="predicted"/>
<dbReference type="Proteomes" id="UP000572680">
    <property type="component" value="Unassembled WGS sequence"/>
</dbReference>
<feature type="domain" description="DUF397" evidence="1">
    <location>
        <begin position="7"/>
        <end position="60"/>
    </location>
</feature>